<dbReference type="EMBL" id="JAWXXV010000001">
    <property type="protein sequence ID" value="MDX5982845.1"/>
    <property type="molecule type" value="Genomic_DNA"/>
</dbReference>
<dbReference type="Gene3D" id="3.30.56.10">
    <property type="match status" value="2"/>
</dbReference>
<evidence type="ECO:0000259" key="19">
    <source>
        <dbReference type="PROSITE" id="PS51483"/>
    </source>
</evidence>
<dbReference type="Pfam" id="PF01588">
    <property type="entry name" value="tRNA_bind"/>
    <property type="match status" value="1"/>
</dbReference>
<dbReference type="Pfam" id="PF03147">
    <property type="entry name" value="FDX-ACB"/>
    <property type="match status" value="1"/>
</dbReference>
<comment type="subunit">
    <text evidence="3 15">Tetramer of two alpha and two beta subunits.</text>
</comment>
<dbReference type="Gene3D" id="3.30.930.10">
    <property type="entry name" value="Bira Bifunctional Protein, Domain 2"/>
    <property type="match status" value="1"/>
</dbReference>
<dbReference type="GO" id="GO:0004826">
    <property type="term" value="F:phenylalanine-tRNA ligase activity"/>
    <property type="evidence" value="ECO:0007669"/>
    <property type="project" value="UniProtKB-EC"/>
</dbReference>
<dbReference type="Gene3D" id="2.40.50.140">
    <property type="entry name" value="Nucleic acid-binding proteins"/>
    <property type="match status" value="1"/>
</dbReference>
<keyword evidence="10 15" id="KW-0460">Magnesium</keyword>
<comment type="similarity">
    <text evidence="2 15">Belongs to the phenylalanyl-tRNA synthetase beta subunit family. Type 1 subfamily.</text>
</comment>
<feature type="binding site" evidence="15">
    <location>
        <position position="457"/>
    </location>
    <ligand>
        <name>Mg(2+)</name>
        <dbReference type="ChEBI" id="CHEBI:18420"/>
        <note>shared with alpha subunit</note>
    </ligand>
</feature>
<keyword evidence="7 15" id="KW-0479">Metal-binding</keyword>
<dbReference type="SMART" id="SM00874">
    <property type="entry name" value="B5"/>
    <property type="match status" value="1"/>
</dbReference>
<evidence type="ECO:0000256" key="10">
    <source>
        <dbReference type="ARBA" id="ARBA00022842"/>
    </source>
</evidence>
<dbReference type="Pfam" id="PF03483">
    <property type="entry name" value="B3_4"/>
    <property type="match status" value="1"/>
</dbReference>
<evidence type="ECO:0000256" key="2">
    <source>
        <dbReference type="ARBA" id="ARBA00008653"/>
    </source>
</evidence>
<feature type="domain" description="B5" evidence="19">
    <location>
        <begin position="397"/>
        <end position="469"/>
    </location>
</feature>
<keyword evidence="21" id="KW-1185">Reference proteome</keyword>
<dbReference type="SUPFAM" id="SSF54991">
    <property type="entry name" value="Anticodon-binding domain of PheRS"/>
    <property type="match status" value="1"/>
</dbReference>
<dbReference type="PANTHER" id="PTHR10947:SF0">
    <property type="entry name" value="PHENYLALANINE--TRNA LIGASE BETA SUBUNIT"/>
    <property type="match status" value="1"/>
</dbReference>
<dbReference type="SUPFAM" id="SSF46955">
    <property type="entry name" value="Putative DNA-binding domain"/>
    <property type="match status" value="1"/>
</dbReference>
<dbReference type="InterPro" id="IPR005121">
    <property type="entry name" value="Fdx_antiC-bd"/>
</dbReference>
<evidence type="ECO:0000256" key="13">
    <source>
        <dbReference type="ARBA" id="ARBA00023146"/>
    </source>
</evidence>
<comment type="cofactor">
    <cofactor evidence="15">
        <name>Mg(2+)</name>
        <dbReference type="ChEBI" id="CHEBI:18420"/>
    </cofactor>
    <text evidence="15">Binds 2 magnesium ions per tetramer.</text>
</comment>
<evidence type="ECO:0000256" key="3">
    <source>
        <dbReference type="ARBA" id="ARBA00011209"/>
    </source>
</evidence>
<dbReference type="SMART" id="SM00873">
    <property type="entry name" value="B3_4"/>
    <property type="match status" value="1"/>
</dbReference>
<dbReference type="PROSITE" id="PS51447">
    <property type="entry name" value="FDX_ACB"/>
    <property type="match status" value="1"/>
</dbReference>
<evidence type="ECO:0000259" key="17">
    <source>
        <dbReference type="PROSITE" id="PS50886"/>
    </source>
</evidence>
<evidence type="ECO:0000256" key="11">
    <source>
        <dbReference type="ARBA" id="ARBA00022884"/>
    </source>
</evidence>
<dbReference type="Pfam" id="PF17759">
    <property type="entry name" value="tRNA_synthFbeta"/>
    <property type="match status" value="1"/>
</dbReference>
<dbReference type="SUPFAM" id="SSF55681">
    <property type="entry name" value="Class II aaRS and biotin synthetases"/>
    <property type="match status" value="1"/>
</dbReference>
<proteinExistence type="inferred from homology"/>
<evidence type="ECO:0000256" key="1">
    <source>
        <dbReference type="ARBA" id="ARBA00004496"/>
    </source>
</evidence>
<dbReference type="InterPro" id="IPR045864">
    <property type="entry name" value="aa-tRNA-synth_II/BPL/LPL"/>
</dbReference>
<dbReference type="PANTHER" id="PTHR10947">
    <property type="entry name" value="PHENYLALANYL-TRNA SYNTHETASE BETA CHAIN AND LEUCINE-RICH REPEAT-CONTAINING PROTEIN 47"/>
    <property type="match status" value="1"/>
</dbReference>
<dbReference type="SMART" id="SM00896">
    <property type="entry name" value="FDX-ACB"/>
    <property type="match status" value="1"/>
</dbReference>
<keyword evidence="8 15" id="KW-0547">Nucleotide-binding</keyword>
<dbReference type="Pfam" id="PF03484">
    <property type="entry name" value="B5"/>
    <property type="match status" value="1"/>
</dbReference>
<comment type="catalytic activity">
    <reaction evidence="14 15">
        <text>tRNA(Phe) + L-phenylalanine + ATP = L-phenylalanyl-tRNA(Phe) + AMP + diphosphate + H(+)</text>
        <dbReference type="Rhea" id="RHEA:19413"/>
        <dbReference type="Rhea" id="RHEA-COMP:9668"/>
        <dbReference type="Rhea" id="RHEA-COMP:9699"/>
        <dbReference type="ChEBI" id="CHEBI:15378"/>
        <dbReference type="ChEBI" id="CHEBI:30616"/>
        <dbReference type="ChEBI" id="CHEBI:33019"/>
        <dbReference type="ChEBI" id="CHEBI:58095"/>
        <dbReference type="ChEBI" id="CHEBI:78442"/>
        <dbReference type="ChEBI" id="CHEBI:78531"/>
        <dbReference type="ChEBI" id="CHEBI:456215"/>
        <dbReference type="EC" id="6.1.1.20"/>
    </reaction>
</comment>
<evidence type="ECO:0000256" key="16">
    <source>
        <dbReference type="PROSITE-ProRule" id="PRU00209"/>
    </source>
</evidence>
<dbReference type="PROSITE" id="PS51483">
    <property type="entry name" value="B5"/>
    <property type="match status" value="1"/>
</dbReference>
<keyword evidence="9 15" id="KW-0067">ATP-binding</keyword>
<evidence type="ECO:0000313" key="20">
    <source>
        <dbReference type="EMBL" id="MDX5982845.1"/>
    </source>
</evidence>
<dbReference type="HAMAP" id="MF_00283">
    <property type="entry name" value="Phe_tRNA_synth_beta1"/>
    <property type="match status" value="1"/>
</dbReference>
<evidence type="ECO:0000256" key="5">
    <source>
        <dbReference type="ARBA" id="ARBA00022555"/>
    </source>
</evidence>
<evidence type="ECO:0000256" key="6">
    <source>
        <dbReference type="ARBA" id="ARBA00022598"/>
    </source>
</evidence>
<comment type="subcellular location">
    <subcellularLocation>
        <location evidence="1 15">Cytoplasm</location>
    </subcellularLocation>
</comment>
<dbReference type="SUPFAM" id="SSF56037">
    <property type="entry name" value="PheT/TilS domain"/>
    <property type="match status" value="1"/>
</dbReference>
<evidence type="ECO:0000313" key="21">
    <source>
        <dbReference type="Proteomes" id="UP001279660"/>
    </source>
</evidence>
<keyword evidence="12 15" id="KW-0648">Protein biosynthesis</keyword>
<dbReference type="NCBIfam" id="TIGR00472">
    <property type="entry name" value="pheT_bact"/>
    <property type="match status" value="1"/>
</dbReference>
<dbReference type="InterPro" id="IPR005146">
    <property type="entry name" value="B3/B4_tRNA-bd"/>
</dbReference>
<dbReference type="SUPFAM" id="SSF50249">
    <property type="entry name" value="Nucleic acid-binding proteins"/>
    <property type="match status" value="1"/>
</dbReference>
<dbReference type="RefSeq" id="WP_010405998.1">
    <property type="nucleotide sequence ID" value="NZ_JAWXXV010000001.1"/>
</dbReference>
<name>A0ABU4PLN6_9SPHN</name>
<feature type="binding site" evidence="15">
    <location>
        <position position="453"/>
    </location>
    <ligand>
        <name>Mg(2+)</name>
        <dbReference type="ChEBI" id="CHEBI:18420"/>
        <note>shared with alpha subunit</note>
    </ligand>
</feature>
<dbReference type="InterPro" id="IPR045060">
    <property type="entry name" value="Phe-tRNA-ligase_IIc_bsu"/>
</dbReference>
<keyword evidence="5 16" id="KW-0820">tRNA-binding</keyword>
<dbReference type="InterPro" id="IPR005147">
    <property type="entry name" value="tRNA_synthase_B5-dom"/>
</dbReference>
<reference evidence="20 21" key="1">
    <citation type="submission" date="2023-11" db="EMBL/GenBank/DDBJ databases">
        <title>MicrobeMod: A computational toolkit for identifying prokaryotic methylation and restriction-modification with nanopore sequencing.</title>
        <authorList>
            <person name="Crits-Christoph A."/>
            <person name="Kang S.C."/>
            <person name="Lee H."/>
            <person name="Ostrov N."/>
        </authorList>
    </citation>
    <scope>NUCLEOTIDE SEQUENCE [LARGE SCALE GENOMIC DNA]</scope>
    <source>
        <strain evidence="20 21">ATCC 14820</strain>
    </source>
</reference>
<keyword evidence="6 15" id="KW-0436">Ligase</keyword>
<evidence type="ECO:0000256" key="7">
    <source>
        <dbReference type="ARBA" id="ARBA00022723"/>
    </source>
</evidence>
<dbReference type="EC" id="6.1.1.20" evidence="15"/>
<evidence type="ECO:0000256" key="12">
    <source>
        <dbReference type="ARBA" id="ARBA00022917"/>
    </source>
</evidence>
<dbReference type="InterPro" id="IPR004532">
    <property type="entry name" value="Phe-tRNA-ligase_IIc_bsu_bact"/>
</dbReference>
<dbReference type="Proteomes" id="UP001279660">
    <property type="component" value="Unassembled WGS sequence"/>
</dbReference>
<dbReference type="InterPro" id="IPR036690">
    <property type="entry name" value="Fdx_antiC-bd_sf"/>
</dbReference>
<dbReference type="CDD" id="cd02796">
    <property type="entry name" value="tRNA_bind_bactPheRS"/>
    <property type="match status" value="1"/>
</dbReference>
<evidence type="ECO:0000259" key="18">
    <source>
        <dbReference type="PROSITE" id="PS51447"/>
    </source>
</evidence>
<feature type="binding site" evidence="15">
    <location>
        <position position="456"/>
    </location>
    <ligand>
        <name>Mg(2+)</name>
        <dbReference type="ChEBI" id="CHEBI:18420"/>
        <note>shared with alpha subunit</note>
    </ligand>
</feature>
<evidence type="ECO:0000256" key="9">
    <source>
        <dbReference type="ARBA" id="ARBA00022840"/>
    </source>
</evidence>
<dbReference type="InterPro" id="IPR002547">
    <property type="entry name" value="tRNA-bd_dom"/>
</dbReference>
<feature type="domain" description="TRNA-binding" evidence="17">
    <location>
        <begin position="39"/>
        <end position="148"/>
    </location>
</feature>
<dbReference type="InterPro" id="IPR009061">
    <property type="entry name" value="DNA-bd_dom_put_sf"/>
</dbReference>
<dbReference type="Gene3D" id="3.30.70.380">
    <property type="entry name" value="Ferrodoxin-fold anticodon-binding domain"/>
    <property type="match status" value="1"/>
</dbReference>
<evidence type="ECO:0000256" key="15">
    <source>
        <dbReference type="HAMAP-Rule" id="MF_00283"/>
    </source>
</evidence>
<organism evidence="20 21">
    <name type="scientific">Sphingomonas echinoides</name>
    <dbReference type="NCBI Taxonomy" id="59803"/>
    <lineage>
        <taxon>Bacteria</taxon>
        <taxon>Pseudomonadati</taxon>
        <taxon>Pseudomonadota</taxon>
        <taxon>Alphaproteobacteria</taxon>
        <taxon>Sphingomonadales</taxon>
        <taxon>Sphingomonadaceae</taxon>
        <taxon>Sphingomonas</taxon>
    </lineage>
</organism>
<accession>A0ABU4PLN6</accession>
<keyword evidence="13 15" id="KW-0030">Aminoacyl-tRNA synthetase</keyword>
<dbReference type="InterPro" id="IPR041616">
    <property type="entry name" value="PheRS_beta_core"/>
</dbReference>
<keyword evidence="11 16" id="KW-0694">RNA-binding</keyword>
<protein>
    <recommendedName>
        <fullName evidence="15">Phenylalanine--tRNA ligase beta subunit</fullName>
        <ecNumber evidence="15">6.1.1.20</ecNumber>
    </recommendedName>
    <alternativeName>
        <fullName evidence="15">Phenylalanyl-tRNA synthetase beta subunit</fullName>
        <shortName evidence="15">PheRS</shortName>
    </alternativeName>
</protein>
<evidence type="ECO:0000256" key="4">
    <source>
        <dbReference type="ARBA" id="ARBA00022490"/>
    </source>
</evidence>
<gene>
    <name evidence="15 20" type="primary">pheT</name>
    <name evidence="20" type="ORF">SIL82_01115</name>
</gene>
<evidence type="ECO:0000256" key="8">
    <source>
        <dbReference type="ARBA" id="ARBA00022741"/>
    </source>
</evidence>
<dbReference type="InterPro" id="IPR012340">
    <property type="entry name" value="NA-bd_OB-fold"/>
</dbReference>
<comment type="caution">
    <text evidence="20">The sequence shown here is derived from an EMBL/GenBank/DDBJ whole genome shotgun (WGS) entry which is preliminary data.</text>
</comment>
<feature type="domain" description="FDX-ACB" evidence="18">
    <location>
        <begin position="694"/>
        <end position="786"/>
    </location>
</feature>
<dbReference type="PROSITE" id="PS50886">
    <property type="entry name" value="TRBD"/>
    <property type="match status" value="1"/>
</dbReference>
<evidence type="ECO:0000256" key="14">
    <source>
        <dbReference type="ARBA" id="ARBA00049255"/>
    </source>
</evidence>
<dbReference type="CDD" id="cd00769">
    <property type="entry name" value="PheRS_beta_core"/>
    <property type="match status" value="1"/>
</dbReference>
<feature type="binding site" evidence="15">
    <location>
        <position position="447"/>
    </location>
    <ligand>
        <name>Mg(2+)</name>
        <dbReference type="ChEBI" id="CHEBI:18420"/>
        <note>shared with alpha subunit</note>
    </ligand>
</feature>
<dbReference type="InterPro" id="IPR033714">
    <property type="entry name" value="tRNA_bind_bactPheRS"/>
</dbReference>
<keyword evidence="4 15" id="KW-0963">Cytoplasm</keyword>
<dbReference type="Gene3D" id="3.50.40.10">
    <property type="entry name" value="Phenylalanyl-trna Synthetase, Chain B, domain 3"/>
    <property type="match status" value="1"/>
</dbReference>
<dbReference type="InterPro" id="IPR020825">
    <property type="entry name" value="Phe-tRNA_synthase-like_B3/B4"/>
</dbReference>
<dbReference type="NCBIfam" id="NF045760">
    <property type="entry name" value="YtpR"/>
    <property type="match status" value="1"/>
</dbReference>
<sequence length="787" mass="82044">MKVTLDWLKQHIDTDASLETIVETLTRIGLEVEGVENPGAKLAAFRVAKVLSAAPHPQADKLQVLSVDAGDGPLQVVCGAPNARAGLVGVFGSPGATVPSNGMVLKVAAIRGVESNGMMCSTRELELGEDHDGIIELPADAPIGMAYPDYAGLNDPVIEINVLPNRPDCMGVRGIALDLVAAGLGTAKPLAYAPVEGTGAGPDVRTDDAEGCPAFYAQSVTGLTNGTAPEWMRRRLTAIGQRSISTLVDITNYVMFDLGRPLHVYDRAKLSGGLVARKAVAGEQVLALNGKTYTLAETMTVIADAGRVHDIGGIMGGEDSGVTPETTDVVIECAYFDPDGIARTGQALLLTSDARARFERGVDPAFLEQGLAIATRLVLDLCGGTASLPTHAGTPPTTRKRIAYDPARAETLGGLAVAPERQRAILTALGFAVEADWTVLPPPARRDVDGPADLVEEVIRIVGIDSVPATPLPRAAGVAKPTATPAQRLESRVRRAAAARGLNETITWSFLSESQAEAIGGGTWTLANPISEELKVMRPSLLPGLLSAAERNLKRGAGGVRLFELGRRYLSDGERPTLSVVLAGEARPRGWQNGKASLFTAFDAKAEALALLAAAGAPVDNLQVMGDAGDAWHPGQSGTLRLGPKTVLAAFGMVHPLTTRAFDVDGPVAAVELYLDAIPPKRASSFARAAYAPPALQAVRRDFAFLVPDSVSGDALVRAARGADKAAIVAARVFDVFTGTGVEPGHKSIAIEVTLQPGEKSFTEADLKAVADKVVAAAAKLGASLRG</sequence>